<dbReference type="PROSITE" id="PS50846">
    <property type="entry name" value="HMA_2"/>
    <property type="match status" value="1"/>
</dbReference>
<dbReference type="STRING" id="67855.RO21_00665"/>
<reference evidence="3 4" key="1">
    <citation type="submission" date="2014-12" db="EMBL/GenBank/DDBJ databases">
        <title>Reclassification of Actinobacillus muris as Muribacter muris.</title>
        <authorList>
            <person name="Christensen H."/>
            <person name="Nicklas W."/>
            <person name="Bisgaard M."/>
        </authorList>
    </citation>
    <scope>NUCLEOTIDE SEQUENCE [LARGE SCALE GENOMIC DNA]</scope>
    <source>
        <strain evidence="3 4">Ackerman80-443D</strain>
    </source>
</reference>
<dbReference type="GO" id="GO:0046872">
    <property type="term" value="F:metal ion binding"/>
    <property type="evidence" value="ECO:0007669"/>
    <property type="project" value="UniProtKB-KW"/>
</dbReference>
<dbReference type="Gene3D" id="3.30.70.100">
    <property type="match status" value="1"/>
</dbReference>
<dbReference type="PATRIC" id="fig|67855.3.peg.993"/>
<name>A0A0J5PAA6_9PAST</name>
<comment type="caution">
    <text evidence="3">The sequence shown here is derived from an EMBL/GenBank/DDBJ whole genome shotgun (WGS) entry which is preliminary data.</text>
</comment>
<evidence type="ECO:0000259" key="2">
    <source>
        <dbReference type="PROSITE" id="PS50846"/>
    </source>
</evidence>
<dbReference type="PROSITE" id="PS01047">
    <property type="entry name" value="HMA_1"/>
    <property type="match status" value="1"/>
</dbReference>
<gene>
    <name evidence="3" type="ORF">RO21_00665</name>
</gene>
<feature type="domain" description="HMA" evidence="2">
    <location>
        <begin position="2"/>
        <end position="65"/>
    </location>
</feature>
<evidence type="ECO:0000313" key="4">
    <source>
        <dbReference type="Proteomes" id="UP000036270"/>
    </source>
</evidence>
<dbReference type="AlphaFoldDB" id="A0A0J5PAA6"/>
<sequence>MVTTTLKLGGLHCQHCVKSVENALNQLPTVRRVSVDLAAQTAVIESEEEAQTLIDTVIDIGFDAKI</sequence>
<accession>A0A0J5PAA6</accession>
<proteinExistence type="predicted"/>
<organism evidence="3 4">
    <name type="scientific">Muribacter muris</name>
    <dbReference type="NCBI Taxonomy" id="67855"/>
    <lineage>
        <taxon>Bacteria</taxon>
        <taxon>Pseudomonadati</taxon>
        <taxon>Pseudomonadota</taxon>
        <taxon>Gammaproteobacteria</taxon>
        <taxon>Pasteurellales</taxon>
        <taxon>Pasteurellaceae</taxon>
        <taxon>Muribacter</taxon>
    </lineage>
</organism>
<evidence type="ECO:0000256" key="1">
    <source>
        <dbReference type="ARBA" id="ARBA00022723"/>
    </source>
</evidence>
<dbReference type="EMBL" id="JWIZ01000003">
    <property type="protein sequence ID" value="KMK52484.1"/>
    <property type="molecule type" value="Genomic_DNA"/>
</dbReference>
<evidence type="ECO:0000313" key="3">
    <source>
        <dbReference type="EMBL" id="KMK52484.1"/>
    </source>
</evidence>
<dbReference type="InterPro" id="IPR036163">
    <property type="entry name" value="HMA_dom_sf"/>
</dbReference>
<protein>
    <submittedName>
        <fullName evidence="3">Metal ABC transporter ATPase</fullName>
    </submittedName>
</protein>
<dbReference type="InterPro" id="IPR017969">
    <property type="entry name" value="Heavy-metal-associated_CS"/>
</dbReference>
<keyword evidence="1" id="KW-0479">Metal-binding</keyword>
<dbReference type="SUPFAM" id="SSF55008">
    <property type="entry name" value="HMA, heavy metal-associated domain"/>
    <property type="match status" value="1"/>
</dbReference>
<dbReference type="Pfam" id="PF00403">
    <property type="entry name" value="HMA"/>
    <property type="match status" value="1"/>
</dbReference>
<dbReference type="CDD" id="cd00371">
    <property type="entry name" value="HMA"/>
    <property type="match status" value="1"/>
</dbReference>
<dbReference type="FunFam" id="3.30.70.100:FF:000001">
    <property type="entry name" value="ATPase copper transporting beta"/>
    <property type="match status" value="1"/>
</dbReference>
<dbReference type="InterPro" id="IPR006121">
    <property type="entry name" value="HMA_dom"/>
</dbReference>
<dbReference type="Proteomes" id="UP000036270">
    <property type="component" value="Unassembled WGS sequence"/>
</dbReference>
<keyword evidence="4" id="KW-1185">Reference proteome</keyword>